<protein>
    <submittedName>
        <fullName evidence="1">Uncharacterized protein</fullName>
    </submittedName>
</protein>
<comment type="caution">
    <text evidence="1">The sequence shown here is derived from an EMBL/GenBank/DDBJ whole genome shotgun (WGS) entry which is preliminary data.</text>
</comment>
<evidence type="ECO:0000313" key="2">
    <source>
        <dbReference type="Proteomes" id="UP001470230"/>
    </source>
</evidence>
<gene>
    <name evidence="1" type="ORF">M9Y10_028453</name>
</gene>
<reference evidence="1 2" key="1">
    <citation type="submission" date="2024-04" db="EMBL/GenBank/DDBJ databases">
        <title>Tritrichomonas musculus Genome.</title>
        <authorList>
            <person name="Alves-Ferreira E."/>
            <person name="Grigg M."/>
            <person name="Lorenzi H."/>
            <person name="Galac M."/>
        </authorList>
    </citation>
    <scope>NUCLEOTIDE SEQUENCE [LARGE SCALE GENOMIC DNA]</scope>
    <source>
        <strain evidence="1 2">EAF2021</strain>
    </source>
</reference>
<name>A0ABR2KKG6_9EUKA</name>
<evidence type="ECO:0000313" key="1">
    <source>
        <dbReference type="EMBL" id="KAK8891246.1"/>
    </source>
</evidence>
<dbReference type="Proteomes" id="UP001470230">
    <property type="component" value="Unassembled WGS sequence"/>
</dbReference>
<accession>A0ABR2KKG6</accession>
<organism evidence="1 2">
    <name type="scientific">Tritrichomonas musculus</name>
    <dbReference type="NCBI Taxonomy" id="1915356"/>
    <lineage>
        <taxon>Eukaryota</taxon>
        <taxon>Metamonada</taxon>
        <taxon>Parabasalia</taxon>
        <taxon>Tritrichomonadida</taxon>
        <taxon>Tritrichomonadidae</taxon>
        <taxon>Tritrichomonas</taxon>
    </lineage>
</organism>
<sequence length="198" mass="23157">MEKHKYFIEKMNFIIEYLIINKVDIKNYKPKGIYKNLFSSATEKILKSLVKESNDTEILQFSPHELNIVSNINGLNSILAYIDFKYNKEFHELLKVLNLNSIIIVPNSNNKGNQESALLSDFKSYQIENIQRSEEFVFSPLIQKDNNNNELSLATEAETNFESPFDDPIIHSFGKEDQCSYFHLIDYDFQTSDFDFQI</sequence>
<keyword evidence="2" id="KW-1185">Reference proteome</keyword>
<dbReference type="EMBL" id="JAPFFF010000004">
    <property type="protein sequence ID" value="KAK8891246.1"/>
    <property type="molecule type" value="Genomic_DNA"/>
</dbReference>
<proteinExistence type="predicted"/>